<dbReference type="InterPro" id="IPR056935">
    <property type="entry name" value="Rv0428c-like_C"/>
</dbReference>
<feature type="domain" description="N-acetyltransferase" evidence="1">
    <location>
        <begin position="120"/>
        <end position="249"/>
    </location>
</feature>
<dbReference type="Gene3D" id="3.40.630.30">
    <property type="match status" value="1"/>
</dbReference>
<keyword evidence="3" id="KW-1185">Reference proteome</keyword>
<dbReference type="CDD" id="cd04301">
    <property type="entry name" value="NAT_SF"/>
    <property type="match status" value="1"/>
</dbReference>
<reference evidence="3" key="1">
    <citation type="journal article" date="2019" name="Int. J. Syst. Evol. Microbiol.">
        <title>The Global Catalogue of Microorganisms (GCM) 10K type strain sequencing project: providing services to taxonomists for standard genome sequencing and annotation.</title>
        <authorList>
            <consortium name="The Broad Institute Genomics Platform"/>
            <consortium name="The Broad Institute Genome Sequencing Center for Infectious Disease"/>
            <person name="Wu L."/>
            <person name="Ma J."/>
        </authorList>
    </citation>
    <scope>NUCLEOTIDE SEQUENCE [LARGE SCALE GENOMIC DNA]</scope>
    <source>
        <strain evidence="3">CGMCC 4.1437</strain>
    </source>
</reference>
<dbReference type="GO" id="GO:0016746">
    <property type="term" value="F:acyltransferase activity"/>
    <property type="evidence" value="ECO:0007669"/>
    <property type="project" value="UniProtKB-KW"/>
</dbReference>
<keyword evidence="2" id="KW-0012">Acyltransferase</keyword>
<evidence type="ECO:0000313" key="2">
    <source>
        <dbReference type="EMBL" id="MFC5662318.1"/>
    </source>
</evidence>
<gene>
    <name evidence="2" type="ORF">ACFP3U_04910</name>
</gene>
<dbReference type="InterPro" id="IPR016181">
    <property type="entry name" value="Acyl_CoA_acyltransferase"/>
</dbReference>
<comment type="caution">
    <text evidence="2">The sequence shown here is derived from an EMBL/GenBank/DDBJ whole genome shotgun (WGS) entry which is preliminary data.</text>
</comment>
<dbReference type="EC" id="2.3.-.-" evidence="2"/>
<dbReference type="Proteomes" id="UP001595975">
    <property type="component" value="Unassembled WGS sequence"/>
</dbReference>
<dbReference type="RefSeq" id="WP_380223914.1">
    <property type="nucleotide sequence ID" value="NZ_JBHSOF010000003.1"/>
</dbReference>
<dbReference type="SUPFAM" id="SSF55729">
    <property type="entry name" value="Acyl-CoA N-acyltransferases (Nat)"/>
    <property type="match status" value="1"/>
</dbReference>
<protein>
    <submittedName>
        <fullName evidence="2">GNAT family N-acetyltransferase</fullName>
        <ecNumber evidence="2">2.3.-.-</ecNumber>
    </submittedName>
</protein>
<organism evidence="2 3">
    <name type="scientific">Kitasatospora misakiensis</name>
    <dbReference type="NCBI Taxonomy" id="67330"/>
    <lineage>
        <taxon>Bacteria</taxon>
        <taxon>Bacillati</taxon>
        <taxon>Actinomycetota</taxon>
        <taxon>Actinomycetes</taxon>
        <taxon>Kitasatosporales</taxon>
        <taxon>Streptomycetaceae</taxon>
        <taxon>Kitasatospora</taxon>
    </lineage>
</organism>
<dbReference type="PANTHER" id="PTHR43072">
    <property type="entry name" value="N-ACETYLTRANSFERASE"/>
    <property type="match status" value="1"/>
</dbReference>
<accession>A0ABW0WXK8</accession>
<dbReference type="Pfam" id="PF24553">
    <property type="entry name" value="Rv0428c_C"/>
    <property type="match status" value="1"/>
</dbReference>
<dbReference type="InterPro" id="IPR000182">
    <property type="entry name" value="GNAT_dom"/>
</dbReference>
<evidence type="ECO:0000313" key="3">
    <source>
        <dbReference type="Proteomes" id="UP001595975"/>
    </source>
</evidence>
<dbReference type="PROSITE" id="PS51186">
    <property type="entry name" value="GNAT"/>
    <property type="match status" value="1"/>
</dbReference>
<proteinExistence type="predicted"/>
<dbReference type="EMBL" id="JBHSOF010000003">
    <property type="protein sequence ID" value="MFC5662318.1"/>
    <property type="molecule type" value="Genomic_DNA"/>
</dbReference>
<sequence length="249" mass="26670">MIDTGLIERYAARAWPADEAREEGGWLLRHTPGVPRRRSNSALPLGRGESLLSAVPRVEEYYAAHGLPVTVQVSPAEEHSALDELLAARGYRRDSAVLVCTAPTDTVIAAARPATPLDVTLAEHPTPAWLDAYAALDPAGSDREAAERLFERIPGPAAHLGVERDGRLVGLGLVVAAPGCGGVFCMITDPAYRRQGVAGAILHVGARWAAARGAELLYLQVTADNAPARRLYESLGFGVSHSYHYRLKP</sequence>
<keyword evidence="2" id="KW-0808">Transferase</keyword>
<evidence type="ECO:0000259" key="1">
    <source>
        <dbReference type="PROSITE" id="PS51186"/>
    </source>
</evidence>
<name>A0ABW0WXK8_9ACTN</name>